<dbReference type="Gene3D" id="3.40.1410.10">
    <property type="entry name" value="Chorismate lyase-like"/>
    <property type="match status" value="1"/>
</dbReference>
<dbReference type="CDD" id="cd07377">
    <property type="entry name" value="WHTH_GntR"/>
    <property type="match status" value="1"/>
</dbReference>
<dbReference type="GO" id="GO:0045892">
    <property type="term" value="P:negative regulation of DNA-templated transcription"/>
    <property type="evidence" value="ECO:0007669"/>
    <property type="project" value="TreeGrafter"/>
</dbReference>
<proteinExistence type="predicted"/>
<accession>Q2CF71</accession>
<keyword evidence="1" id="KW-0805">Transcription regulation</keyword>
<dbReference type="InterPro" id="IPR011663">
    <property type="entry name" value="UTRA"/>
</dbReference>
<keyword evidence="3" id="KW-0804">Transcription</keyword>
<dbReference type="InterPro" id="IPR028978">
    <property type="entry name" value="Chorismate_lyase_/UTRA_dom_sf"/>
</dbReference>
<dbReference type="PRINTS" id="PR00035">
    <property type="entry name" value="HTHGNTR"/>
</dbReference>
<dbReference type="InterPro" id="IPR000524">
    <property type="entry name" value="Tscrpt_reg_HTH_GntR"/>
</dbReference>
<dbReference type="STRING" id="314256.OG2516_17545"/>
<feature type="domain" description="HTH gntR-type" evidence="4">
    <location>
        <begin position="8"/>
        <end position="76"/>
    </location>
</feature>
<reference evidence="5 6" key="1">
    <citation type="journal article" date="2010" name="J. Bacteriol.">
        <title>Genome sequences of Oceanicola granulosus HTCC2516(T) and Oceanicola batsensis HTCC2597(TDelta).</title>
        <authorList>
            <person name="Thrash J.C."/>
            <person name="Cho J.C."/>
            <person name="Vergin K.L."/>
            <person name="Giovannoni S.J."/>
        </authorList>
    </citation>
    <scope>NUCLEOTIDE SEQUENCE [LARGE SCALE GENOMIC DNA]</scope>
    <source>
        <strain evidence="6">ATCC BAA-861 / DSM 15982 / KCTC 12143 / HTCC2516</strain>
    </source>
</reference>
<dbReference type="SUPFAM" id="SSF64288">
    <property type="entry name" value="Chorismate lyase-like"/>
    <property type="match status" value="1"/>
</dbReference>
<dbReference type="OrthoDB" id="9808698at2"/>
<dbReference type="PROSITE" id="PS50949">
    <property type="entry name" value="HTH_GNTR"/>
    <property type="match status" value="1"/>
</dbReference>
<dbReference type="SMART" id="SM00345">
    <property type="entry name" value="HTH_GNTR"/>
    <property type="match status" value="1"/>
</dbReference>
<dbReference type="InterPro" id="IPR050679">
    <property type="entry name" value="Bact_HTH_transcr_reg"/>
</dbReference>
<dbReference type="SMART" id="SM00866">
    <property type="entry name" value="UTRA"/>
    <property type="match status" value="1"/>
</dbReference>
<evidence type="ECO:0000256" key="3">
    <source>
        <dbReference type="ARBA" id="ARBA00023163"/>
    </source>
</evidence>
<name>Q2CF71_OCEGH</name>
<dbReference type="RefSeq" id="WP_007256786.1">
    <property type="nucleotide sequence ID" value="NZ_CH724109.1"/>
</dbReference>
<dbReference type="InterPro" id="IPR036388">
    <property type="entry name" value="WH-like_DNA-bd_sf"/>
</dbReference>
<dbReference type="AlphaFoldDB" id="Q2CF71"/>
<dbReference type="PANTHER" id="PTHR44846">
    <property type="entry name" value="MANNOSYL-D-GLYCERATE TRANSPORT/METABOLISM SYSTEM REPRESSOR MNGR-RELATED"/>
    <property type="match status" value="1"/>
</dbReference>
<evidence type="ECO:0000259" key="4">
    <source>
        <dbReference type="PROSITE" id="PS50949"/>
    </source>
</evidence>
<evidence type="ECO:0000256" key="1">
    <source>
        <dbReference type="ARBA" id="ARBA00023015"/>
    </source>
</evidence>
<keyword evidence="6" id="KW-1185">Reference proteome</keyword>
<dbReference type="Pfam" id="PF00392">
    <property type="entry name" value="GntR"/>
    <property type="match status" value="1"/>
</dbReference>
<dbReference type="InterPro" id="IPR036390">
    <property type="entry name" value="WH_DNA-bd_sf"/>
</dbReference>
<evidence type="ECO:0000313" key="5">
    <source>
        <dbReference type="EMBL" id="EAR51256.1"/>
    </source>
</evidence>
<dbReference type="PANTHER" id="PTHR44846:SF1">
    <property type="entry name" value="MANNOSYL-D-GLYCERATE TRANSPORT_METABOLISM SYSTEM REPRESSOR MNGR-RELATED"/>
    <property type="match status" value="1"/>
</dbReference>
<dbReference type="GO" id="GO:0003700">
    <property type="term" value="F:DNA-binding transcription factor activity"/>
    <property type="evidence" value="ECO:0007669"/>
    <property type="project" value="InterPro"/>
</dbReference>
<evidence type="ECO:0000256" key="2">
    <source>
        <dbReference type="ARBA" id="ARBA00023125"/>
    </source>
</evidence>
<dbReference type="Gene3D" id="1.10.10.10">
    <property type="entry name" value="Winged helix-like DNA-binding domain superfamily/Winged helix DNA-binding domain"/>
    <property type="match status" value="1"/>
</dbReference>
<evidence type="ECO:0000313" key="6">
    <source>
        <dbReference type="Proteomes" id="UP000003635"/>
    </source>
</evidence>
<dbReference type="GO" id="GO:0003677">
    <property type="term" value="F:DNA binding"/>
    <property type="evidence" value="ECO:0007669"/>
    <property type="project" value="UniProtKB-KW"/>
</dbReference>
<keyword evidence="2" id="KW-0238">DNA-binding</keyword>
<dbReference type="FunFam" id="1.10.10.10:FF:000079">
    <property type="entry name" value="GntR family transcriptional regulator"/>
    <property type="match status" value="1"/>
</dbReference>
<gene>
    <name evidence="5" type="ORF">OG2516_17545</name>
</gene>
<dbReference type="Pfam" id="PF07702">
    <property type="entry name" value="UTRA"/>
    <property type="match status" value="1"/>
</dbReference>
<protein>
    <recommendedName>
        <fullName evidence="4">HTH gntR-type domain-containing protein</fullName>
    </recommendedName>
</protein>
<dbReference type="HOGENOM" id="CLU_063236_3_1_5"/>
<dbReference type="SUPFAM" id="SSF46785">
    <property type="entry name" value="Winged helix' DNA-binding domain"/>
    <property type="match status" value="1"/>
</dbReference>
<dbReference type="EMBL" id="AAOT01000014">
    <property type="protein sequence ID" value="EAR51256.1"/>
    <property type="molecule type" value="Genomic_DNA"/>
</dbReference>
<dbReference type="eggNOG" id="COG2188">
    <property type="taxonomic scope" value="Bacteria"/>
</dbReference>
<organism evidence="5 6">
    <name type="scientific">Oceanicola granulosus (strain ATCC BAA-861 / DSM 15982 / KCTC 12143 / HTCC2516)</name>
    <dbReference type="NCBI Taxonomy" id="314256"/>
    <lineage>
        <taxon>Bacteria</taxon>
        <taxon>Pseudomonadati</taxon>
        <taxon>Pseudomonadota</taxon>
        <taxon>Alphaproteobacteria</taxon>
        <taxon>Rhodobacterales</taxon>
        <taxon>Roseobacteraceae</taxon>
        <taxon>Oceanicola</taxon>
    </lineage>
</organism>
<sequence length="235" mass="25757">MEAYDKLAPLYAQVKQRLSARITAGALREGDFLPPEPDLCAEMGVSRITVRRAVKELCDEGLLVRQQGRGTIVARKKLQQTLVSLSGFSEAFEGEHRVVHEILEIVEEARTPEALAALKTPSATRIDRLILLDERPLTLESLYLDPALPGDVVAQVGRGAPLFATLRSEGAPQPASAERVMNVGFPTTTQRQHLAINSTQPVYLVDKTLFAADGHPLAFSRLVTPTHLITFSIRT</sequence>
<dbReference type="Proteomes" id="UP000003635">
    <property type="component" value="Unassembled WGS sequence"/>
</dbReference>
<comment type="caution">
    <text evidence="5">The sequence shown here is derived from an EMBL/GenBank/DDBJ whole genome shotgun (WGS) entry which is preliminary data.</text>
</comment>